<evidence type="ECO:0000313" key="3">
    <source>
        <dbReference type="Proteomes" id="UP000321479"/>
    </source>
</evidence>
<dbReference type="Gene3D" id="3.60.15.10">
    <property type="entry name" value="Ribonuclease Z/Hydroxyacylglutathione hydrolase-like"/>
    <property type="match status" value="1"/>
</dbReference>
<reference evidence="2 3" key="1">
    <citation type="journal article" date="2017" name="Curr. Microbiol.">
        <title>Mucilaginibacter ginsenosidivorans sp. nov., Isolated from Soil of Ginseng Field.</title>
        <authorList>
            <person name="Kim M.M."/>
            <person name="Siddiqi M.Z."/>
            <person name="Im W.T."/>
        </authorList>
    </citation>
    <scope>NUCLEOTIDE SEQUENCE [LARGE SCALE GENOMIC DNA]</scope>
    <source>
        <strain evidence="2 3">Gsoil 3017</strain>
    </source>
</reference>
<dbReference type="PANTHER" id="PTHR36839">
    <property type="entry name" value="METALLO-BETA-LACTAMASE FAMILY PROTEIN (AFU_ORTHOLOGUE AFUA_5G12770)"/>
    <property type="match status" value="1"/>
</dbReference>
<keyword evidence="3" id="KW-1185">Reference proteome</keyword>
<dbReference type="InterPro" id="IPR036866">
    <property type="entry name" value="RibonucZ/Hydroxyglut_hydro"/>
</dbReference>
<gene>
    <name evidence="2" type="ORF">FRZ54_10335</name>
</gene>
<dbReference type="RefSeq" id="WP_147031534.1">
    <property type="nucleotide sequence ID" value="NZ_CP042436.1"/>
</dbReference>
<dbReference type="OrthoDB" id="2373347at2"/>
<dbReference type="EMBL" id="CP042436">
    <property type="protein sequence ID" value="QEC62958.1"/>
    <property type="molecule type" value="Genomic_DNA"/>
</dbReference>
<dbReference type="PANTHER" id="PTHR36839:SF1">
    <property type="entry name" value="METALLO-BETA-LACTAMASE FAMILY PROTEIN (AFU_ORTHOLOGUE AFUA_5G12770)"/>
    <property type="match status" value="1"/>
</dbReference>
<dbReference type="InterPro" id="IPR001279">
    <property type="entry name" value="Metallo-B-lactamas"/>
</dbReference>
<evidence type="ECO:0000259" key="1">
    <source>
        <dbReference type="SMART" id="SM00849"/>
    </source>
</evidence>
<dbReference type="SUPFAM" id="SSF56281">
    <property type="entry name" value="Metallo-hydrolase/oxidoreductase"/>
    <property type="match status" value="1"/>
</dbReference>
<organism evidence="2 3">
    <name type="scientific">Mucilaginibacter ginsenosidivorans</name>
    <dbReference type="NCBI Taxonomy" id="398053"/>
    <lineage>
        <taxon>Bacteria</taxon>
        <taxon>Pseudomonadati</taxon>
        <taxon>Bacteroidota</taxon>
        <taxon>Sphingobacteriia</taxon>
        <taxon>Sphingobacteriales</taxon>
        <taxon>Sphingobacteriaceae</taxon>
        <taxon>Mucilaginibacter</taxon>
    </lineage>
</organism>
<accession>A0A5B8UVP3</accession>
<name>A0A5B8UVP3_9SPHI</name>
<feature type="domain" description="Metallo-beta-lactamase" evidence="1">
    <location>
        <begin position="77"/>
        <end position="245"/>
    </location>
</feature>
<dbReference type="Proteomes" id="UP000321479">
    <property type="component" value="Chromosome"/>
</dbReference>
<evidence type="ECO:0000313" key="2">
    <source>
        <dbReference type="EMBL" id="QEC62958.1"/>
    </source>
</evidence>
<protein>
    <submittedName>
        <fullName evidence="2">MBL fold metallo-hydrolase</fullName>
    </submittedName>
</protein>
<dbReference type="GO" id="GO:0016787">
    <property type="term" value="F:hydrolase activity"/>
    <property type="evidence" value="ECO:0007669"/>
    <property type="project" value="UniProtKB-KW"/>
</dbReference>
<sequence length="273" mass="30927">MNTNNSHTICTTCGTQLPHDEKVPALCPICNDDRQFISLQGQSWTSEEELKNGHRAKISQVNERLYTLTVKPDFAIGQRAFLLLSTEGNILWDCIPLLDEETIAFIRSKGGLKAIAFSHPHFYSNMNTWAAEFNCPVYIHEGDRSWIFNHGPHVQLWRGGEKYLWNDISLVHVGGHFPGSSMLRIASLSTSGTMLCGDSLYISRSLRHTAVMFSYPNQIPLLKDDFIAFYEKCSKLKFDTLYGATFEGQDLEGNAYEIFTHSINRYKSIYGLA</sequence>
<dbReference type="KEGG" id="mgin:FRZ54_10335"/>
<dbReference type="AlphaFoldDB" id="A0A5B8UVP3"/>
<proteinExistence type="predicted"/>
<dbReference type="SMART" id="SM00849">
    <property type="entry name" value="Lactamase_B"/>
    <property type="match status" value="1"/>
</dbReference>
<keyword evidence="2" id="KW-0378">Hydrolase</keyword>